<accession>A0A225CZ63</accession>
<keyword evidence="2" id="KW-1185">Reference proteome</keyword>
<dbReference type="Proteomes" id="UP000214646">
    <property type="component" value="Unassembled WGS sequence"/>
</dbReference>
<comment type="caution">
    <text evidence="1">The sequence shown here is derived from an EMBL/GenBank/DDBJ whole genome shotgun (WGS) entry which is preliminary data.</text>
</comment>
<reference evidence="2" key="1">
    <citation type="submission" date="2017-06" db="EMBL/GenBank/DDBJ databases">
        <title>Genome analysis of Fimbriiglobus ruber SP5, the first member of the order Planctomycetales with confirmed chitinolytic capability.</title>
        <authorList>
            <person name="Ravin N.V."/>
            <person name="Rakitin A.L."/>
            <person name="Ivanova A.A."/>
            <person name="Beletsky A.V."/>
            <person name="Kulichevskaya I.S."/>
            <person name="Mardanov A.V."/>
            <person name="Dedysh S.N."/>
        </authorList>
    </citation>
    <scope>NUCLEOTIDE SEQUENCE [LARGE SCALE GENOMIC DNA]</scope>
    <source>
        <strain evidence="2">SP5</strain>
    </source>
</reference>
<organism evidence="1 2">
    <name type="scientific">Fimbriiglobus ruber</name>
    <dbReference type="NCBI Taxonomy" id="1908690"/>
    <lineage>
        <taxon>Bacteria</taxon>
        <taxon>Pseudomonadati</taxon>
        <taxon>Planctomycetota</taxon>
        <taxon>Planctomycetia</taxon>
        <taxon>Gemmatales</taxon>
        <taxon>Gemmataceae</taxon>
        <taxon>Fimbriiglobus</taxon>
    </lineage>
</organism>
<dbReference type="RefSeq" id="WP_261341238.1">
    <property type="nucleotide sequence ID" value="NZ_NIDE01000020.1"/>
</dbReference>
<dbReference type="EMBL" id="NIDE01000020">
    <property type="protein sequence ID" value="OWK34542.1"/>
    <property type="molecule type" value="Genomic_DNA"/>
</dbReference>
<evidence type="ECO:0000313" key="2">
    <source>
        <dbReference type="Proteomes" id="UP000214646"/>
    </source>
</evidence>
<evidence type="ECO:0000313" key="1">
    <source>
        <dbReference type="EMBL" id="OWK34542.1"/>
    </source>
</evidence>
<name>A0A225CZ63_9BACT</name>
<gene>
    <name evidence="1" type="ORF">FRUB_10513</name>
</gene>
<protein>
    <submittedName>
        <fullName evidence="1">Uncharacterized protein</fullName>
    </submittedName>
</protein>
<sequence length="44" mass="4980">MSRADNCYDNAFLESCRGTRQRELEMTADDTVPTARTIAAEDVR</sequence>
<dbReference type="AlphaFoldDB" id="A0A225CZ63"/>
<proteinExistence type="predicted"/>